<accession>A0AAN9RS17</accession>
<feature type="compositionally biased region" description="Basic and acidic residues" evidence="1">
    <location>
        <begin position="15"/>
        <end position="24"/>
    </location>
</feature>
<gene>
    <name evidence="2" type="ORF">VNO78_34308</name>
</gene>
<evidence type="ECO:0000313" key="3">
    <source>
        <dbReference type="Proteomes" id="UP001386955"/>
    </source>
</evidence>
<reference evidence="2 3" key="1">
    <citation type="submission" date="2024-01" db="EMBL/GenBank/DDBJ databases">
        <title>The genomes of 5 underutilized Papilionoideae crops provide insights into root nodulation and disease resistanc.</title>
        <authorList>
            <person name="Jiang F."/>
        </authorList>
    </citation>
    <scope>NUCLEOTIDE SEQUENCE [LARGE SCALE GENOMIC DNA]</scope>
    <source>
        <strain evidence="2">DUOXIRENSHENG_FW03</strain>
        <tissue evidence="2">Leaves</tissue>
    </source>
</reference>
<feature type="region of interest" description="Disordered" evidence="1">
    <location>
        <begin position="1"/>
        <end position="29"/>
    </location>
</feature>
<sequence>MRSEKGQMRLPRRGYCGDRRDKQGATRQRLGGRCRQRCRGRRNGCRAGRCHEEEKVGENLASLDSRGAWSGERT</sequence>
<evidence type="ECO:0000256" key="1">
    <source>
        <dbReference type="SAM" id="MobiDB-lite"/>
    </source>
</evidence>
<name>A0AAN9RS17_PSOTE</name>
<keyword evidence="3" id="KW-1185">Reference proteome</keyword>
<evidence type="ECO:0000313" key="2">
    <source>
        <dbReference type="EMBL" id="KAK7379788.1"/>
    </source>
</evidence>
<dbReference type="Proteomes" id="UP001386955">
    <property type="component" value="Unassembled WGS sequence"/>
</dbReference>
<comment type="caution">
    <text evidence="2">The sequence shown here is derived from an EMBL/GenBank/DDBJ whole genome shotgun (WGS) entry which is preliminary data.</text>
</comment>
<dbReference type="AlphaFoldDB" id="A0AAN9RS17"/>
<protein>
    <submittedName>
        <fullName evidence="2">Uncharacterized protein</fullName>
    </submittedName>
</protein>
<proteinExistence type="predicted"/>
<dbReference type="EMBL" id="JAYMYS010000016">
    <property type="protein sequence ID" value="KAK7379788.1"/>
    <property type="molecule type" value="Genomic_DNA"/>
</dbReference>
<organism evidence="2 3">
    <name type="scientific">Psophocarpus tetragonolobus</name>
    <name type="common">Winged bean</name>
    <name type="synonym">Dolichos tetragonolobus</name>
    <dbReference type="NCBI Taxonomy" id="3891"/>
    <lineage>
        <taxon>Eukaryota</taxon>
        <taxon>Viridiplantae</taxon>
        <taxon>Streptophyta</taxon>
        <taxon>Embryophyta</taxon>
        <taxon>Tracheophyta</taxon>
        <taxon>Spermatophyta</taxon>
        <taxon>Magnoliopsida</taxon>
        <taxon>eudicotyledons</taxon>
        <taxon>Gunneridae</taxon>
        <taxon>Pentapetalae</taxon>
        <taxon>rosids</taxon>
        <taxon>fabids</taxon>
        <taxon>Fabales</taxon>
        <taxon>Fabaceae</taxon>
        <taxon>Papilionoideae</taxon>
        <taxon>50 kb inversion clade</taxon>
        <taxon>NPAAA clade</taxon>
        <taxon>indigoferoid/millettioid clade</taxon>
        <taxon>Phaseoleae</taxon>
        <taxon>Psophocarpus</taxon>
    </lineage>
</organism>